<keyword evidence="3 4" id="KW-0472">Membrane</keyword>
<reference evidence="6 7" key="1">
    <citation type="submission" date="2019-07" db="EMBL/GenBank/DDBJ databases">
        <title>Whole genome shotgun sequence of Reyranella soli NBRC 108950.</title>
        <authorList>
            <person name="Hosoyama A."/>
            <person name="Uohara A."/>
            <person name="Ohji S."/>
            <person name="Ichikawa N."/>
        </authorList>
    </citation>
    <scope>NUCLEOTIDE SEQUENCE [LARGE SCALE GENOMIC DNA]</scope>
    <source>
        <strain evidence="6 7">NBRC 108950</strain>
    </source>
</reference>
<gene>
    <name evidence="6" type="ORF">RSO01_40680</name>
</gene>
<evidence type="ECO:0000256" key="1">
    <source>
        <dbReference type="ARBA" id="ARBA00022692"/>
    </source>
</evidence>
<dbReference type="Pfam" id="PF07690">
    <property type="entry name" value="MFS_1"/>
    <property type="match status" value="1"/>
</dbReference>
<evidence type="ECO:0000256" key="4">
    <source>
        <dbReference type="SAM" id="Phobius"/>
    </source>
</evidence>
<evidence type="ECO:0000256" key="3">
    <source>
        <dbReference type="ARBA" id="ARBA00023136"/>
    </source>
</evidence>
<dbReference type="EMBL" id="BKAJ01000072">
    <property type="protein sequence ID" value="GEP56902.1"/>
    <property type="molecule type" value="Genomic_DNA"/>
</dbReference>
<dbReference type="OrthoDB" id="7262492at2"/>
<organism evidence="6 7">
    <name type="scientific">Reyranella soli</name>
    <dbReference type="NCBI Taxonomy" id="1230389"/>
    <lineage>
        <taxon>Bacteria</taxon>
        <taxon>Pseudomonadati</taxon>
        <taxon>Pseudomonadota</taxon>
        <taxon>Alphaproteobacteria</taxon>
        <taxon>Hyphomicrobiales</taxon>
        <taxon>Reyranellaceae</taxon>
        <taxon>Reyranella</taxon>
    </lineage>
</organism>
<accession>A0A512ND80</accession>
<dbReference type="GO" id="GO:0022857">
    <property type="term" value="F:transmembrane transporter activity"/>
    <property type="evidence" value="ECO:0007669"/>
    <property type="project" value="InterPro"/>
</dbReference>
<dbReference type="InterPro" id="IPR020846">
    <property type="entry name" value="MFS_dom"/>
</dbReference>
<sequence length="407" mass="41330">MSVATPALPARTERFWAALLAATLMNLPLGSVYAFSVLLRPIEQELGIPRSALSLVFGLATVGFTVGSVGAAFLYRVAPAPILVLASALVAASGIALAATASGLAQLLLGYGIVFGTGGGVAFILLQQGVNMLVRRRQGLVNGYMVSLYPMGAMIATPAFHACNEAFGWRTTLGGLATVLVVGGIAAALLARHSGTRLVASGHGERATSVATASTTGPALLGPTFLKLSATFFLAAAAGLMVLSQAREIVATYGGAATLAVAATTGLTGAIALARISGGWLVDRFAVPYVACAAHALALVGGLLMTLLPAPVTAVVGLGMIGLGYGFVSGATAGGIGIYWRPSDYGRVAGRTYIAWCLAAVSLPVLAGYLFDLTRAYDTAVMIAAGANVSGMAMALTMPRHGWRERS</sequence>
<comment type="caution">
    <text evidence="6">The sequence shown here is derived from an EMBL/GenBank/DDBJ whole genome shotgun (WGS) entry which is preliminary data.</text>
</comment>
<keyword evidence="2 4" id="KW-1133">Transmembrane helix</keyword>
<feature type="transmembrane region" description="Helical" evidence="4">
    <location>
        <begin position="55"/>
        <end position="75"/>
    </location>
</feature>
<keyword evidence="7" id="KW-1185">Reference proteome</keyword>
<proteinExistence type="predicted"/>
<dbReference type="AlphaFoldDB" id="A0A512ND80"/>
<keyword evidence="1 4" id="KW-0812">Transmembrane</keyword>
<evidence type="ECO:0000313" key="6">
    <source>
        <dbReference type="EMBL" id="GEP56902.1"/>
    </source>
</evidence>
<dbReference type="SUPFAM" id="SSF103473">
    <property type="entry name" value="MFS general substrate transporter"/>
    <property type="match status" value="1"/>
</dbReference>
<dbReference type="Gene3D" id="1.20.1250.20">
    <property type="entry name" value="MFS general substrate transporter like domains"/>
    <property type="match status" value="1"/>
</dbReference>
<name>A0A512ND80_9HYPH</name>
<feature type="transmembrane region" description="Helical" evidence="4">
    <location>
        <begin position="172"/>
        <end position="191"/>
    </location>
</feature>
<feature type="transmembrane region" description="Helical" evidence="4">
    <location>
        <begin position="15"/>
        <end position="35"/>
    </location>
</feature>
<dbReference type="InterPro" id="IPR036259">
    <property type="entry name" value="MFS_trans_sf"/>
</dbReference>
<feature type="transmembrane region" description="Helical" evidence="4">
    <location>
        <begin position="314"/>
        <end position="340"/>
    </location>
</feature>
<dbReference type="PROSITE" id="PS50850">
    <property type="entry name" value="MFS"/>
    <property type="match status" value="1"/>
</dbReference>
<dbReference type="PANTHER" id="PTHR11360">
    <property type="entry name" value="MONOCARBOXYLATE TRANSPORTER"/>
    <property type="match status" value="1"/>
</dbReference>
<feature type="transmembrane region" description="Helical" evidence="4">
    <location>
        <begin position="108"/>
        <end position="127"/>
    </location>
</feature>
<dbReference type="InterPro" id="IPR050327">
    <property type="entry name" value="Proton-linked_MCT"/>
</dbReference>
<protein>
    <recommendedName>
        <fullName evidence="5">Major facilitator superfamily (MFS) profile domain-containing protein</fullName>
    </recommendedName>
</protein>
<evidence type="ECO:0000259" key="5">
    <source>
        <dbReference type="PROSITE" id="PS50850"/>
    </source>
</evidence>
<feature type="transmembrane region" description="Helical" evidence="4">
    <location>
        <begin position="250"/>
        <end position="274"/>
    </location>
</feature>
<evidence type="ECO:0000256" key="2">
    <source>
        <dbReference type="ARBA" id="ARBA00022989"/>
    </source>
</evidence>
<feature type="transmembrane region" description="Helical" evidence="4">
    <location>
        <begin position="82"/>
        <end position="102"/>
    </location>
</feature>
<dbReference type="InterPro" id="IPR011701">
    <property type="entry name" value="MFS"/>
</dbReference>
<dbReference type="Proteomes" id="UP000321058">
    <property type="component" value="Unassembled WGS sequence"/>
</dbReference>
<feature type="transmembrane region" description="Helical" evidence="4">
    <location>
        <begin position="225"/>
        <end position="244"/>
    </location>
</feature>
<feature type="transmembrane region" description="Helical" evidence="4">
    <location>
        <begin position="286"/>
        <end position="308"/>
    </location>
</feature>
<evidence type="ECO:0000313" key="7">
    <source>
        <dbReference type="Proteomes" id="UP000321058"/>
    </source>
</evidence>
<feature type="transmembrane region" description="Helical" evidence="4">
    <location>
        <begin position="377"/>
        <end position="398"/>
    </location>
</feature>
<feature type="transmembrane region" description="Helical" evidence="4">
    <location>
        <begin position="352"/>
        <end position="371"/>
    </location>
</feature>
<feature type="transmembrane region" description="Helical" evidence="4">
    <location>
        <begin position="139"/>
        <end position="160"/>
    </location>
</feature>
<feature type="domain" description="Major facilitator superfamily (MFS) profile" evidence="5">
    <location>
        <begin position="14"/>
        <end position="402"/>
    </location>
</feature>
<dbReference type="RefSeq" id="WP_147151281.1">
    <property type="nucleotide sequence ID" value="NZ_BKAJ01000072.1"/>
</dbReference>